<feature type="transmembrane region" description="Helical" evidence="1">
    <location>
        <begin position="36"/>
        <end position="61"/>
    </location>
</feature>
<proteinExistence type="predicted"/>
<evidence type="ECO:0000256" key="1">
    <source>
        <dbReference type="SAM" id="Phobius"/>
    </source>
</evidence>
<keyword evidence="1" id="KW-0472">Membrane</keyword>
<accession>A0A2N3IDM5</accession>
<name>A0A2N3IDM5_9BACT</name>
<organism evidence="2 3">
    <name type="scientific">Labilibaculum manganireducens</name>
    <dbReference type="NCBI Taxonomy" id="1940525"/>
    <lineage>
        <taxon>Bacteria</taxon>
        <taxon>Pseudomonadati</taxon>
        <taxon>Bacteroidota</taxon>
        <taxon>Bacteroidia</taxon>
        <taxon>Marinilabiliales</taxon>
        <taxon>Marinifilaceae</taxon>
        <taxon>Labilibaculum</taxon>
    </lineage>
</organism>
<dbReference type="Proteomes" id="UP000233618">
    <property type="component" value="Unassembled WGS sequence"/>
</dbReference>
<protein>
    <recommendedName>
        <fullName evidence="4">MotA/TolQ/ExbB proton channel domain-containing protein</fullName>
    </recommendedName>
</protein>
<keyword evidence="1" id="KW-0812">Transmembrane</keyword>
<feature type="transmembrane region" description="Helical" evidence="1">
    <location>
        <begin position="6"/>
        <end position="29"/>
    </location>
</feature>
<evidence type="ECO:0000313" key="2">
    <source>
        <dbReference type="EMBL" id="PKQ68406.1"/>
    </source>
</evidence>
<reference evidence="2 3" key="1">
    <citation type="journal article" date="2017" name="Front. Microbiol.">
        <title>Labilibaculum manganireducens gen. nov., sp. nov. and Labilibaculum filiforme sp. nov., Novel Bacteroidetes Isolated from Subsurface Sediments of the Baltic Sea.</title>
        <authorList>
            <person name="Vandieken V."/>
            <person name="Marshall I.P."/>
            <person name="Niemann H."/>
            <person name="Engelen B."/>
            <person name="Cypionka H."/>
        </authorList>
    </citation>
    <scope>NUCLEOTIDE SEQUENCE [LARGE SCALE GENOMIC DNA]</scope>
    <source>
        <strain evidence="2 3">59.10-2M</strain>
    </source>
</reference>
<comment type="caution">
    <text evidence="2">The sequence shown here is derived from an EMBL/GenBank/DDBJ whole genome shotgun (WGS) entry which is preliminary data.</text>
</comment>
<evidence type="ECO:0000313" key="3">
    <source>
        <dbReference type="Proteomes" id="UP000233618"/>
    </source>
</evidence>
<feature type="transmembrane region" description="Helical" evidence="1">
    <location>
        <begin position="73"/>
        <end position="98"/>
    </location>
</feature>
<keyword evidence="3" id="KW-1185">Reference proteome</keyword>
<sequence length="108" mass="11752">MDDTLLSILPSLLFIIPQIIIVVACIINLKKKSASGILVLIGAGIGLLTTLFYNLAIPILFQVFDTNIYSDNTIIFSLITGISFIGSMLFAIGLLLLIQEKVKLQQSL</sequence>
<dbReference type="EMBL" id="MVDE01000004">
    <property type="protein sequence ID" value="PKQ68406.1"/>
    <property type="molecule type" value="Genomic_DNA"/>
</dbReference>
<dbReference type="AlphaFoldDB" id="A0A2N3IDM5"/>
<keyword evidence="1" id="KW-1133">Transmembrane helix</keyword>
<dbReference type="RefSeq" id="WP_101308565.1">
    <property type="nucleotide sequence ID" value="NZ_CAXXEE010000003.1"/>
</dbReference>
<gene>
    <name evidence="2" type="ORF">BZG01_04110</name>
</gene>
<evidence type="ECO:0008006" key="4">
    <source>
        <dbReference type="Google" id="ProtNLM"/>
    </source>
</evidence>